<comment type="caution">
    <text evidence="2">The sequence shown here is derived from an EMBL/GenBank/DDBJ whole genome shotgun (WGS) entry which is preliminary data.</text>
</comment>
<dbReference type="RefSeq" id="WP_262433050.1">
    <property type="nucleotide sequence ID" value="NZ_JACRTF010000001.1"/>
</dbReference>
<keyword evidence="1" id="KW-0732">Signal</keyword>
<proteinExistence type="predicted"/>
<organism evidence="2 3">
    <name type="scientific">Jilunia laotingensis</name>
    <dbReference type="NCBI Taxonomy" id="2763675"/>
    <lineage>
        <taxon>Bacteria</taxon>
        <taxon>Pseudomonadati</taxon>
        <taxon>Bacteroidota</taxon>
        <taxon>Bacteroidia</taxon>
        <taxon>Bacteroidales</taxon>
        <taxon>Bacteroidaceae</taxon>
        <taxon>Jilunia</taxon>
    </lineage>
</organism>
<gene>
    <name evidence="2" type="ORF">H8744_00965</name>
</gene>
<dbReference type="Proteomes" id="UP000651085">
    <property type="component" value="Unassembled WGS sequence"/>
</dbReference>
<dbReference type="EMBL" id="JACRTF010000001">
    <property type="protein sequence ID" value="MBC8591829.1"/>
    <property type="molecule type" value="Genomic_DNA"/>
</dbReference>
<evidence type="ECO:0000313" key="2">
    <source>
        <dbReference type="EMBL" id="MBC8591829.1"/>
    </source>
</evidence>
<sequence>MVGFKQTLCALLLMAFAGVAIAQNNTNSPYTRYGYGELANQNFGNSRAMGGIAFGLRDGLQINPLNPASYTAIDSLTFLFEGGASLQNTNIDGGTQKLNVKNSSFDYLAMQFRLHKRLAMTVGLLPFSNVGYKVAQAYTETATSPAYTKQVEGDGGLHQVFGGLGFKVLNNLSIGANVSFLWGDITRNLRMIYPGYKPGISDYIETPSYVETSSFSIRDYKLDFGIQYTQPIGKKHSVTLGAVFSPKHNLNNDAYVQTTTSVIVTKDTIATFGLPNTFGAGLTYKYDDRLTVGVDYSLQKWGDVTYLNKKNAFCDRTKISVGAEYLPTTMGRNYFGHVKYRLGGYYTTPYYKTEAGERASREYGVTAGFGFPVPRSRSIISVTAQYTHVEGLQAGMLNENILKLSIGITFNERWFFKRKVD</sequence>
<name>A0A926F4N6_9BACT</name>
<feature type="chain" id="PRO_5036744407" description="Outer membrane protein" evidence="1">
    <location>
        <begin position="23"/>
        <end position="421"/>
    </location>
</feature>
<dbReference type="SUPFAM" id="SSF56935">
    <property type="entry name" value="Porins"/>
    <property type="match status" value="1"/>
</dbReference>
<accession>A0A926F4N6</accession>
<feature type="signal peptide" evidence="1">
    <location>
        <begin position="1"/>
        <end position="22"/>
    </location>
</feature>
<dbReference type="AlphaFoldDB" id="A0A926F4N6"/>
<evidence type="ECO:0008006" key="4">
    <source>
        <dbReference type="Google" id="ProtNLM"/>
    </source>
</evidence>
<reference evidence="2" key="1">
    <citation type="submission" date="2020-08" db="EMBL/GenBank/DDBJ databases">
        <title>Genome public.</title>
        <authorList>
            <person name="Liu C."/>
            <person name="Sun Q."/>
        </authorList>
    </citation>
    <scope>NUCLEOTIDE SEQUENCE</scope>
    <source>
        <strain evidence="2">N12</strain>
    </source>
</reference>
<keyword evidence="3" id="KW-1185">Reference proteome</keyword>
<protein>
    <recommendedName>
        <fullName evidence="4">Outer membrane protein</fullName>
    </recommendedName>
</protein>
<dbReference type="Gene3D" id="2.40.160.60">
    <property type="entry name" value="Outer membrane protein transport protein (OMPP1/FadL/TodX)"/>
    <property type="match status" value="1"/>
</dbReference>
<evidence type="ECO:0000256" key="1">
    <source>
        <dbReference type="SAM" id="SignalP"/>
    </source>
</evidence>
<evidence type="ECO:0000313" key="3">
    <source>
        <dbReference type="Proteomes" id="UP000651085"/>
    </source>
</evidence>